<sequence length="177" mass="18053">MIAFITELLSSGSLGHASAGLLLLIGGIVFAVCAIALSFIDLREHRLPNRIIYPWTALTAVLLVLTALLLGEPLAAVRAFAAALVWGGFFLTVRLLAPPALGMGDVKLAVVLGLYTGFLGWSTVLAAVVLSFLLGGLLAAALLVSGRGTAKTAVPFGPFLLLGTAVALIFSGGVSLG</sequence>
<accession>A0A0W8IJY8</accession>
<dbReference type="GO" id="GO:0004190">
    <property type="term" value="F:aspartic-type endopeptidase activity"/>
    <property type="evidence" value="ECO:0007669"/>
    <property type="project" value="UniProtKB-EC"/>
</dbReference>
<reference evidence="5 7" key="3">
    <citation type="submission" date="2020-08" db="EMBL/GenBank/DDBJ databases">
        <title>Sequencing the genomes of 1000 actinobacteria strains.</title>
        <authorList>
            <person name="Klenk H.-P."/>
        </authorList>
    </citation>
    <scope>NUCLEOTIDE SEQUENCE [LARGE SCALE GENOMIC DNA]</scope>
    <source>
        <strain evidence="5 7">DSM 19081</strain>
    </source>
</reference>
<protein>
    <submittedName>
        <fullName evidence="5">Leader peptidase (Prepilin peptidase)/N-methyltransferase</fullName>
        <ecNumber evidence="5">2.1.1.-</ecNumber>
        <ecNumber evidence="5">3.4.23.43</ecNumber>
    </submittedName>
</protein>
<feature type="transmembrane region" description="Helical" evidence="2">
    <location>
        <begin position="20"/>
        <end position="40"/>
    </location>
</feature>
<dbReference type="AlphaFoldDB" id="A0A0W8IJY8"/>
<dbReference type="Proteomes" id="UP000054023">
    <property type="component" value="Unassembled WGS sequence"/>
</dbReference>
<organism evidence="4 6">
    <name type="scientific">Nesterenkonia jeotgali</name>
    <dbReference type="NCBI Taxonomy" id="317018"/>
    <lineage>
        <taxon>Bacteria</taxon>
        <taxon>Bacillati</taxon>
        <taxon>Actinomycetota</taxon>
        <taxon>Actinomycetes</taxon>
        <taxon>Micrococcales</taxon>
        <taxon>Micrococcaceae</taxon>
        <taxon>Nesterenkonia</taxon>
    </lineage>
</organism>
<evidence type="ECO:0000256" key="1">
    <source>
        <dbReference type="ARBA" id="ARBA00005801"/>
    </source>
</evidence>
<keyword evidence="2" id="KW-0812">Transmembrane</keyword>
<dbReference type="EMBL" id="JACJIH010000001">
    <property type="protein sequence ID" value="MBA8920159.1"/>
    <property type="molecule type" value="Genomic_DNA"/>
</dbReference>
<dbReference type="Gene3D" id="1.20.120.1220">
    <property type="match status" value="1"/>
</dbReference>
<evidence type="ECO:0000256" key="2">
    <source>
        <dbReference type="SAM" id="Phobius"/>
    </source>
</evidence>
<dbReference type="GO" id="GO:0032259">
    <property type="term" value="P:methylation"/>
    <property type="evidence" value="ECO:0007669"/>
    <property type="project" value="UniProtKB-KW"/>
</dbReference>
<keyword evidence="2" id="KW-0472">Membrane</keyword>
<feature type="domain" description="Prepilin type IV endopeptidase peptidase" evidence="3">
    <location>
        <begin position="28"/>
        <end position="139"/>
    </location>
</feature>
<dbReference type="EC" id="3.4.23.43" evidence="5"/>
<dbReference type="GO" id="GO:0006465">
    <property type="term" value="P:signal peptide processing"/>
    <property type="evidence" value="ECO:0007669"/>
    <property type="project" value="TreeGrafter"/>
</dbReference>
<keyword evidence="6" id="KW-1185">Reference proteome</keyword>
<keyword evidence="5" id="KW-0808">Transferase</keyword>
<dbReference type="STRING" id="317018.AVL63_07990"/>
<evidence type="ECO:0000313" key="5">
    <source>
        <dbReference type="EMBL" id="MBA8920159.1"/>
    </source>
</evidence>
<dbReference type="EC" id="2.1.1.-" evidence="5"/>
<dbReference type="PANTHER" id="PTHR30487">
    <property type="entry name" value="TYPE 4 PREPILIN-LIKE PROTEINS LEADER PEPTIDE-PROCESSING ENZYME"/>
    <property type="match status" value="1"/>
</dbReference>
<dbReference type="RefSeq" id="WP_058887320.1">
    <property type="nucleotide sequence ID" value="NZ_BAAAKT010000001.1"/>
</dbReference>
<name>A0A0W8IJY8_9MICC</name>
<dbReference type="Proteomes" id="UP000546252">
    <property type="component" value="Unassembled WGS sequence"/>
</dbReference>
<dbReference type="EMBL" id="LQBM01000001">
    <property type="protein sequence ID" value="KUG60337.1"/>
    <property type="molecule type" value="Genomic_DNA"/>
</dbReference>
<evidence type="ECO:0000313" key="6">
    <source>
        <dbReference type="Proteomes" id="UP000054023"/>
    </source>
</evidence>
<dbReference type="GO" id="GO:0008168">
    <property type="term" value="F:methyltransferase activity"/>
    <property type="evidence" value="ECO:0007669"/>
    <property type="project" value="UniProtKB-KW"/>
</dbReference>
<dbReference type="InterPro" id="IPR000045">
    <property type="entry name" value="Prepilin_IV_endopep_pep"/>
</dbReference>
<evidence type="ECO:0000259" key="3">
    <source>
        <dbReference type="Pfam" id="PF01478"/>
    </source>
</evidence>
<feature type="transmembrane region" description="Helical" evidence="2">
    <location>
        <begin position="156"/>
        <end position="176"/>
    </location>
</feature>
<comment type="caution">
    <text evidence="4">The sequence shown here is derived from an EMBL/GenBank/DDBJ whole genome shotgun (WGS) entry which is preliminary data.</text>
</comment>
<feature type="transmembrane region" description="Helical" evidence="2">
    <location>
        <begin position="52"/>
        <end position="70"/>
    </location>
</feature>
<keyword evidence="5" id="KW-0378">Hydrolase</keyword>
<proteinExistence type="inferred from homology"/>
<gene>
    <name evidence="4" type="ORF">AVL63_07990</name>
    <name evidence="5" type="ORF">HNR24_000092</name>
</gene>
<evidence type="ECO:0000313" key="7">
    <source>
        <dbReference type="Proteomes" id="UP000546252"/>
    </source>
</evidence>
<feature type="transmembrane region" description="Helical" evidence="2">
    <location>
        <begin position="76"/>
        <end position="97"/>
    </location>
</feature>
<dbReference type="PANTHER" id="PTHR30487:SF0">
    <property type="entry name" value="PREPILIN LEADER PEPTIDASE_N-METHYLTRANSFERASE-RELATED"/>
    <property type="match status" value="1"/>
</dbReference>
<feature type="transmembrane region" description="Helical" evidence="2">
    <location>
        <begin position="118"/>
        <end position="144"/>
    </location>
</feature>
<dbReference type="InterPro" id="IPR050882">
    <property type="entry name" value="Prepilin_peptidase/N-MTase"/>
</dbReference>
<keyword evidence="2" id="KW-1133">Transmembrane helix</keyword>
<dbReference type="Pfam" id="PF01478">
    <property type="entry name" value="Peptidase_A24"/>
    <property type="match status" value="1"/>
</dbReference>
<dbReference type="GO" id="GO:0005886">
    <property type="term" value="C:plasma membrane"/>
    <property type="evidence" value="ECO:0007669"/>
    <property type="project" value="TreeGrafter"/>
</dbReference>
<evidence type="ECO:0000313" key="4">
    <source>
        <dbReference type="EMBL" id="KUG60337.1"/>
    </source>
</evidence>
<reference evidence="6" key="1">
    <citation type="submission" date="2015-12" db="EMBL/GenBank/DDBJ databases">
        <authorList>
            <person name="Nair G.R."/>
            <person name="Kaur G."/>
            <person name="Mayilraj S."/>
        </authorList>
    </citation>
    <scope>NUCLEOTIDE SEQUENCE [LARGE SCALE GENOMIC DNA]</scope>
    <source>
        <strain evidence="6">CD08_7</strain>
    </source>
</reference>
<comment type="similarity">
    <text evidence="1">Belongs to the peptidase A24 family.</text>
</comment>
<keyword evidence="5" id="KW-0489">Methyltransferase</keyword>
<reference evidence="4" key="2">
    <citation type="submission" date="2015-12" db="EMBL/GenBank/DDBJ databases">
        <authorList>
            <person name="Shamseldin A."/>
            <person name="Moawad H."/>
            <person name="Abd El-Rahim W.M."/>
            <person name="Sadowsky M.J."/>
        </authorList>
    </citation>
    <scope>NUCLEOTIDE SEQUENCE [LARGE SCALE GENOMIC DNA]</scope>
    <source>
        <strain evidence="4">CD08_7</strain>
    </source>
</reference>